<dbReference type="Pfam" id="PF24175">
    <property type="entry name" value="SU10_adaptor"/>
    <property type="match status" value="1"/>
</dbReference>
<dbReference type="OrthoDB" id="9132369at2"/>
<keyword evidence="2" id="KW-1185">Reference proteome</keyword>
<sequence>MSFTAADVMRRASTILQDADAVHWTAVELRDWLNEGMRAIVTIKPNAKTESMVLTLVSGTKQSLPENVMILSKIVRNVGTSPGNAPGKAIRTLARREIIDAQIPDWHSTSGLAYSAVVDMAFQDPMSPREFYVIPGNTGSGRIEAIVGILPTPVPTPSSGVLDVSSYTAVVPLADEYQGILLDFVLFRAFSKDSAAPDAANRAQAHLALANQSLQALGVAQATMSLANAYGPVGVSQQ</sequence>
<dbReference type="RefSeq" id="WP_090613444.1">
    <property type="nucleotide sequence ID" value="NZ_CP067124.1"/>
</dbReference>
<evidence type="ECO:0000313" key="2">
    <source>
        <dbReference type="Proteomes" id="UP000199054"/>
    </source>
</evidence>
<dbReference type="Proteomes" id="UP000199054">
    <property type="component" value="Unassembled WGS sequence"/>
</dbReference>
<dbReference type="AlphaFoldDB" id="A0A1H8K3S0"/>
<dbReference type="STRING" id="34002.SAMN04489859_102018"/>
<organism evidence="1 2">
    <name type="scientific">Paracoccus alcaliphilus</name>
    <dbReference type="NCBI Taxonomy" id="34002"/>
    <lineage>
        <taxon>Bacteria</taxon>
        <taxon>Pseudomonadati</taxon>
        <taxon>Pseudomonadota</taxon>
        <taxon>Alphaproteobacteria</taxon>
        <taxon>Rhodobacterales</taxon>
        <taxon>Paracoccaceae</taxon>
        <taxon>Paracoccus</taxon>
    </lineage>
</organism>
<proteinExistence type="predicted"/>
<accession>A0A1H8K3S0</accession>
<dbReference type="EMBL" id="FODE01000020">
    <property type="protein sequence ID" value="SEN87186.1"/>
    <property type="molecule type" value="Genomic_DNA"/>
</dbReference>
<evidence type="ECO:0000313" key="1">
    <source>
        <dbReference type="EMBL" id="SEN87186.1"/>
    </source>
</evidence>
<name>A0A1H8K3S0_9RHOB</name>
<dbReference type="InterPro" id="IPR056209">
    <property type="entry name" value="SU10_adaptor"/>
</dbReference>
<protein>
    <submittedName>
        <fullName evidence="1">Uncharacterized protein</fullName>
    </submittedName>
</protein>
<reference evidence="1 2" key="1">
    <citation type="submission" date="2016-10" db="EMBL/GenBank/DDBJ databases">
        <authorList>
            <person name="de Groot N.N."/>
        </authorList>
    </citation>
    <scope>NUCLEOTIDE SEQUENCE [LARGE SCALE GENOMIC DNA]</scope>
    <source>
        <strain evidence="1 2">DSM 8512</strain>
    </source>
</reference>
<gene>
    <name evidence="1" type="ORF">SAMN04489859_102018</name>
</gene>